<feature type="compositionally biased region" description="Polar residues" evidence="1">
    <location>
        <begin position="68"/>
        <end position="93"/>
    </location>
</feature>
<protein>
    <recommendedName>
        <fullName evidence="2">CASTOR ACT domain-containing protein</fullName>
    </recommendedName>
</protein>
<organism evidence="3 4">
    <name type="scientific">[Candida] anglica</name>
    <dbReference type="NCBI Taxonomy" id="148631"/>
    <lineage>
        <taxon>Eukaryota</taxon>
        <taxon>Fungi</taxon>
        <taxon>Dikarya</taxon>
        <taxon>Ascomycota</taxon>
        <taxon>Saccharomycotina</taxon>
        <taxon>Pichiomycetes</taxon>
        <taxon>Debaryomycetaceae</taxon>
        <taxon>Kurtzmaniella</taxon>
    </lineage>
</organism>
<evidence type="ECO:0000256" key="1">
    <source>
        <dbReference type="SAM" id="MobiDB-lite"/>
    </source>
</evidence>
<dbReference type="Proteomes" id="UP001497600">
    <property type="component" value="Chromosome E"/>
</dbReference>
<proteinExistence type="predicted"/>
<accession>A0ABP0EEE7</accession>
<dbReference type="SUPFAM" id="SSF55021">
    <property type="entry name" value="ACT-like"/>
    <property type="match status" value="1"/>
</dbReference>
<dbReference type="InterPro" id="IPR027795">
    <property type="entry name" value="CASTOR_ACT_dom"/>
</dbReference>
<dbReference type="InterPro" id="IPR051719">
    <property type="entry name" value="CASTOR_mTORC1"/>
</dbReference>
<feature type="compositionally biased region" description="Acidic residues" evidence="1">
    <location>
        <begin position="46"/>
        <end position="64"/>
    </location>
</feature>
<evidence type="ECO:0000313" key="3">
    <source>
        <dbReference type="EMBL" id="CAK7907800.1"/>
    </source>
</evidence>
<gene>
    <name evidence="3" type="ORF">CAAN4_E07096</name>
</gene>
<dbReference type="PANTHER" id="PTHR31131">
    <property type="entry name" value="CHROMOSOME 1, WHOLE GENOME SHOTGUN SEQUENCE"/>
    <property type="match status" value="1"/>
</dbReference>
<dbReference type="Pfam" id="PF13840">
    <property type="entry name" value="ACT_7"/>
    <property type="match status" value="1"/>
</dbReference>
<dbReference type="InterPro" id="IPR045865">
    <property type="entry name" value="ACT-like_dom_sf"/>
</dbReference>
<feature type="region of interest" description="Disordered" evidence="1">
    <location>
        <begin position="42"/>
        <end position="94"/>
    </location>
</feature>
<dbReference type="Gene3D" id="3.30.2130.10">
    <property type="entry name" value="VC0802-like"/>
    <property type="match status" value="1"/>
</dbReference>
<feature type="domain" description="CASTOR ACT" evidence="2">
    <location>
        <begin position="171"/>
        <end position="231"/>
    </location>
</feature>
<keyword evidence="4" id="KW-1185">Reference proteome</keyword>
<reference evidence="3 4" key="1">
    <citation type="submission" date="2024-01" db="EMBL/GenBank/DDBJ databases">
        <authorList>
            <consortium name="Genoscope - CEA"/>
            <person name="William W."/>
        </authorList>
    </citation>
    <scope>NUCLEOTIDE SEQUENCE [LARGE SCALE GENOMIC DNA]</scope>
    <source>
        <strain evidence="3 4">29B2s-10</strain>
    </source>
</reference>
<sequence>MNTQVHLNSTKISILSIPKDKYWIFSSAVLQLLHLEAQKTNHNYETDSETESSDESSSSDDGLSDESQQYNYSANNHTTNTSNGETISSPIDNSSKKIHSIDQVVVSESDEDDYNGITESSDEEEDNYFFHIAFTPEECTLMCASSIMQTLFHDPLELCKKLGYDLVQLLDEEFITLQVDSSDGYDNSSKVLQLTKPLSTNKIPLFFLSTHFGDIVLIPQSSKERVVEILTSKNFEFSNLSNSYINVNEKRSSKDTAASASPNLDIEQRAFELFNRANVKPIINKSIKLLLTGSRSGEVSRTLLKTAQNLASTDIQSVLFPQYFAVTRTSLNEVSLLLPKSSKTRAKMGFPSKYIIGSTQDSIIPVTIDLNALPLDSTGIVAGLASRLLSGNKRVSSLPLEMSYLSMAKSGIIMIPKENIALISAILKEDDHLSQPIESLQLE</sequence>
<evidence type="ECO:0000313" key="4">
    <source>
        <dbReference type="Proteomes" id="UP001497600"/>
    </source>
</evidence>
<dbReference type="EMBL" id="OZ004257">
    <property type="protein sequence ID" value="CAK7907800.1"/>
    <property type="molecule type" value="Genomic_DNA"/>
</dbReference>
<name>A0ABP0EEE7_9ASCO</name>
<dbReference type="PANTHER" id="PTHR31131:SF6">
    <property type="entry name" value="CASTOR ACT DOMAIN-CONTAINING PROTEIN"/>
    <property type="match status" value="1"/>
</dbReference>
<evidence type="ECO:0000259" key="2">
    <source>
        <dbReference type="Pfam" id="PF13840"/>
    </source>
</evidence>